<evidence type="ECO:0000256" key="1">
    <source>
        <dbReference type="SAM" id="MobiDB-lite"/>
    </source>
</evidence>
<comment type="caution">
    <text evidence="2">The sequence shown here is derived from an EMBL/GenBank/DDBJ whole genome shotgun (WGS) entry which is preliminary data.</text>
</comment>
<dbReference type="PANTHER" id="PTHR33361:SF15">
    <property type="entry name" value="DUF885 FAMILY LIPOPROTEIN"/>
    <property type="match status" value="1"/>
</dbReference>
<dbReference type="Pfam" id="PF05960">
    <property type="entry name" value="DUF885"/>
    <property type="match status" value="1"/>
</dbReference>
<dbReference type="Proteomes" id="UP001500582">
    <property type="component" value="Unassembled WGS sequence"/>
</dbReference>
<dbReference type="EMBL" id="BAABFT010000008">
    <property type="protein sequence ID" value="GAA4327953.1"/>
    <property type="molecule type" value="Genomic_DNA"/>
</dbReference>
<organism evidence="2 3">
    <name type="scientific">Mucilaginibacter gynuensis</name>
    <dbReference type="NCBI Taxonomy" id="1302236"/>
    <lineage>
        <taxon>Bacteria</taxon>
        <taxon>Pseudomonadati</taxon>
        <taxon>Bacteroidota</taxon>
        <taxon>Sphingobacteriia</taxon>
        <taxon>Sphingobacteriales</taxon>
        <taxon>Sphingobacteriaceae</taxon>
        <taxon>Mucilaginibacter</taxon>
    </lineage>
</organism>
<feature type="region of interest" description="Disordered" evidence="1">
    <location>
        <begin position="572"/>
        <end position="614"/>
    </location>
</feature>
<dbReference type="InterPro" id="IPR010281">
    <property type="entry name" value="DUF885"/>
</dbReference>
<keyword evidence="3" id="KW-1185">Reference proteome</keyword>
<sequence length="614" mass="69816">MAMLIGCKKEGETQLAPENKNDAGFTTYETHFLDAMWKLNPDWATVSGYHNYDSVLIVPNDQYKKKVIDFTKLHLDSLSHYPENELTVNNRMDYYLIENYLRGTQWSVQQLKAGEWDPTSYNIISTFAHILNEPYAPLSKRLTSFYYKMENIPAYYKEAQKQIKNPVPQLTALAADQLNGGLSVFEDDFADSLKKTSIAKDQQKLMLERAKLSVTAIKDFAEWLKNLKNDKGRNFRLGKDLYEDKFKNEIASAGSAQQIFNAAVERKKYVHKQMIKLTTQLWSKYMADRVMPSDSLEQVALLIDALSAKHVEPENFQSAIEKQLPKLTAFVEAKDLLTLDPTKPLVVRKEPAYMAGVAGASVTSPGPYDKNGKTYYNVGSLASWNKDKAESYLREYNDYTLQILNIHEAIPGHYTQLVYANKAPSLIKSVLGNGAMVEGWAVYAEEMMLDAGYGDNAPEMRLMWYKWNLRSVCNTILDYSVHAGSMTKEQAIALLTKEAFQQQTEAENKWKRVTVSSVQLTSYFTGYKEIKELREAYKKKMGDKYRLKDFNEKFLSYGSAPVKYIKEAMLAKDKTEEGKSSGDKEDKVKDEKAPEAKPAKEKPAAAKPGEAKKE</sequence>
<evidence type="ECO:0000313" key="3">
    <source>
        <dbReference type="Proteomes" id="UP001500582"/>
    </source>
</evidence>
<dbReference type="PANTHER" id="PTHR33361">
    <property type="entry name" value="GLR0591 PROTEIN"/>
    <property type="match status" value="1"/>
</dbReference>
<name>A0ABP8GPA7_9SPHI</name>
<accession>A0ABP8GPA7</accession>
<gene>
    <name evidence="2" type="ORF">GCM10023149_31720</name>
</gene>
<reference evidence="3" key="1">
    <citation type="journal article" date="2019" name="Int. J. Syst. Evol. Microbiol.">
        <title>The Global Catalogue of Microorganisms (GCM) 10K type strain sequencing project: providing services to taxonomists for standard genome sequencing and annotation.</title>
        <authorList>
            <consortium name="The Broad Institute Genomics Platform"/>
            <consortium name="The Broad Institute Genome Sequencing Center for Infectious Disease"/>
            <person name="Wu L."/>
            <person name="Ma J."/>
        </authorList>
    </citation>
    <scope>NUCLEOTIDE SEQUENCE [LARGE SCALE GENOMIC DNA]</scope>
    <source>
        <strain evidence="3">JCM 17705</strain>
    </source>
</reference>
<evidence type="ECO:0000313" key="2">
    <source>
        <dbReference type="EMBL" id="GAA4327953.1"/>
    </source>
</evidence>
<protein>
    <submittedName>
        <fullName evidence="2">DUF885 domain-containing protein</fullName>
    </submittedName>
</protein>
<proteinExistence type="predicted"/>